<dbReference type="GO" id="GO:0032757">
    <property type="term" value="P:positive regulation of interleukin-8 production"/>
    <property type="evidence" value="ECO:0007669"/>
    <property type="project" value="TreeGrafter"/>
</dbReference>
<comment type="caution">
    <text evidence="10">The sequence shown here is derived from an EMBL/GenBank/DDBJ whole genome shotgun (WGS) entry which is preliminary data.</text>
</comment>
<feature type="compositionally biased region" description="Low complexity" evidence="8">
    <location>
        <begin position="766"/>
        <end position="783"/>
    </location>
</feature>
<dbReference type="OrthoDB" id="8443615at2759"/>
<reference evidence="10 11" key="1">
    <citation type="submission" date="2019-09" db="EMBL/GenBank/DDBJ databases">
        <title>Bird 10,000 Genomes (B10K) Project - Family phase.</title>
        <authorList>
            <person name="Zhang G."/>
        </authorList>
    </citation>
    <scope>NUCLEOTIDE SEQUENCE [LARGE SCALE GENOMIC DNA]</scope>
    <source>
        <strain evidence="10">B10K-DU-013-18</strain>
        <tissue evidence="10">Muscle</tissue>
    </source>
</reference>
<dbReference type="FunFam" id="2.30.29.30:FF:000020">
    <property type="entry name" value="Actin filament-associated protein 1-like 2 isoform 1"/>
    <property type="match status" value="1"/>
</dbReference>
<feature type="compositionally biased region" description="Acidic residues" evidence="8">
    <location>
        <begin position="118"/>
        <end position="134"/>
    </location>
</feature>
<evidence type="ECO:0000256" key="2">
    <source>
        <dbReference type="ARBA" id="ARBA00022490"/>
    </source>
</evidence>
<feature type="non-terminal residue" evidence="10">
    <location>
        <position position="1"/>
    </location>
</feature>
<feature type="region of interest" description="Disordered" evidence="8">
    <location>
        <begin position="296"/>
        <end position="321"/>
    </location>
</feature>
<feature type="non-terminal residue" evidence="10">
    <location>
        <position position="814"/>
    </location>
</feature>
<evidence type="ECO:0000313" key="10">
    <source>
        <dbReference type="EMBL" id="NWT65766.1"/>
    </source>
</evidence>
<feature type="compositionally biased region" description="Basic and acidic residues" evidence="8">
    <location>
        <begin position="308"/>
        <end position="317"/>
    </location>
</feature>
<dbReference type="InterPro" id="IPR030113">
    <property type="entry name" value="AFAP"/>
</dbReference>
<feature type="compositionally biased region" description="Basic and acidic residues" evidence="8">
    <location>
        <begin position="60"/>
        <end position="75"/>
    </location>
</feature>
<dbReference type="InterPro" id="IPR001849">
    <property type="entry name" value="PH_domain"/>
</dbReference>
<feature type="region of interest" description="Disordered" evidence="8">
    <location>
        <begin position="545"/>
        <end position="600"/>
    </location>
</feature>
<proteinExistence type="predicted"/>
<sequence length="814" mass="90679">ALEQLLTELEDFLRILDKENLSSTAVVKKSFLSDLLKVYTKSSGGDEEYIYMNKVTVHKQQGDQEKQDKVLDGKDSLTNGDSGLHLAPPQKSLPDLPPPKILETKQPPVPKIESPEGYYEEAEPYDISVNEDGEAVSSSYESYDEEESSKGKSATHQWPSPEATIELMKDARICAFLWRKKWLGQWAKQLCVIKDTRLLCYKSSKDHSPQLDVNLLGCTVIHKEKQVRKKEHKLKIIPTNADVIVLGLQSKDQAEQWLRVIQETSGLLCEGGSEGNQYIPDSQRLSYPKVEVSERYSAASESGSSTDGHAETAEAKDVKKKGTTGLKLSNLMNLGRKKSSSLDSPERSLETSSYLNVLVNSQWKSRWCQIKDGHLHFYQDKNRSKLAQQPLSLAGCEIIPEPSPDHLYSFRILHNGEERLVLEAKSSEEMGHWLGLLLSESGSKTDPEEFTYDYVDADRVSCIVSAAKNSFFLMQRKYSEPNAYIDNLPKGRAQQDELYDDVDLPDLPVEEVPKSESKLEGDQDRVYLDLTPVKSLLHCAGKMSCQSSPLSSPSLERAANKAAPESTAETAPMAKEAEPCTKAAETSEQKHPEKPEPEEALPRVPAIKIQTQQQNIVAPEVPAGPVPAGSPQLVPAHRPKMPLPAVETKLGKNRTEAEVKRFTEEKERLEKEKEEIRAQLTQLRKERRELKEMLGGSTDSSSYTDKSLEQRLKEIDEECKRKESQRVDLELSLVEVKENLKKAESGPVTLGTAVDTTHLENTAPRAKSASPANSAENSPVNSATALKNRPLSVMVTGKGTVLQKAKVSYSRKIH</sequence>
<name>A0A7K5QEB3_9PASE</name>
<evidence type="ECO:0000256" key="5">
    <source>
        <dbReference type="ARBA" id="ARBA00059761"/>
    </source>
</evidence>
<dbReference type="Proteomes" id="UP000566454">
    <property type="component" value="Unassembled WGS sequence"/>
</dbReference>
<evidence type="ECO:0000259" key="9">
    <source>
        <dbReference type="PROSITE" id="PS50003"/>
    </source>
</evidence>
<dbReference type="EMBL" id="VYZK01000045">
    <property type="protein sequence ID" value="NWT65766.1"/>
    <property type="molecule type" value="Genomic_DNA"/>
</dbReference>
<feature type="domain" description="PH" evidence="9">
    <location>
        <begin position="170"/>
        <end position="266"/>
    </location>
</feature>
<evidence type="ECO:0000256" key="3">
    <source>
        <dbReference type="ARBA" id="ARBA00022737"/>
    </source>
</evidence>
<feature type="compositionally biased region" description="Basic and acidic residues" evidence="8">
    <location>
        <begin position="575"/>
        <end position="600"/>
    </location>
</feature>
<comment type="function">
    <text evidence="5">May play a role in a signaling cascade by enhancing the kinase activity of SRC. Contributes to SRC-regulated transcription activation.</text>
</comment>
<dbReference type="GO" id="GO:0005829">
    <property type="term" value="C:cytosol"/>
    <property type="evidence" value="ECO:0007669"/>
    <property type="project" value="TreeGrafter"/>
</dbReference>
<dbReference type="Pfam" id="PF00169">
    <property type="entry name" value="PH"/>
    <property type="match status" value="2"/>
</dbReference>
<dbReference type="FunFam" id="2.30.29.30:FF:000171">
    <property type="entry name" value="Actin filament-associated protein 1-like 2 isoform 1"/>
    <property type="match status" value="1"/>
</dbReference>
<evidence type="ECO:0000256" key="7">
    <source>
        <dbReference type="SAM" id="Coils"/>
    </source>
</evidence>
<dbReference type="GO" id="GO:0045742">
    <property type="term" value="P:positive regulation of epidermal growth factor receptor signaling pathway"/>
    <property type="evidence" value="ECO:0007669"/>
    <property type="project" value="TreeGrafter"/>
</dbReference>
<evidence type="ECO:0000313" key="11">
    <source>
        <dbReference type="Proteomes" id="UP000566454"/>
    </source>
</evidence>
<dbReference type="GO" id="GO:0006954">
    <property type="term" value="P:inflammatory response"/>
    <property type="evidence" value="ECO:0007669"/>
    <property type="project" value="TreeGrafter"/>
</dbReference>
<dbReference type="InterPro" id="IPR011993">
    <property type="entry name" value="PH-like_dom_sf"/>
</dbReference>
<evidence type="ECO:0000256" key="1">
    <source>
        <dbReference type="ARBA" id="ARBA00004496"/>
    </source>
</evidence>
<dbReference type="GO" id="GO:0017124">
    <property type="term" value="F:SH3 domain binding"/>
    <property type="evidence" value="ECO:0007669"/>
    <property type="project" value="TreeGrafter"/>
</dbReference>
<accession>A0A7K5QEB3</accession>
<comment type="subcellular location">
    <subcellularLocation>
        <location evidence="1">Cytoplasm</location>
    </subcellularLocation>
</comment>
<feature type="region of interest" description="Disordered" evidence="8">
    <location>
        <begin position="757"/>
        <end position="785"/>
    </location>
</feature>
<dbReference type="GO" id="GO:0042169">
    <property type="term" value="F:SH2 domain binding"/>
    <property type="evidence" value="ECO:0007669"/>
    <property type="project" value="TreeGrafter"/>
</dbReference>
<dbReference type="CDD" id="cd13307">
    <property type="entry name" value="PH2_AFAP"/>
    <property type="match status" value="1"/>
</dbReference>
<dbReference type="GO" id="GO:0045893">
    <property type="term" value="P:positive regulation of DNA-templated transcription"/>
    <property type="evidence" value="ECO:0007669"/>
    <property type="project" value="TreeGrafter"/>
</dbReference>
<dbReference type="GO" id="GO:0032675">
    <property type="term" value="P:regulation of interleukin-6 production"/>
    <property type="evidence" value="ECO:0007669"/>
    <property type="project" value="TreeGrafter"/>
</dbReference>
<dbReference type="GO" id="GO:0007346">
    <property type="term" value="P:regulation of mitotic cell cycle"/>
    <property type="evidence" value="ECO:0007669"/>
    <property type="project" value="TreeGrafter"/>
</dbReference>
<feature type="domain" description="PH" evidence="9">
    <location>
        <begin position="348"/>
        <end position="442"/>
    </location>
</feature>
<dbReference type="CDD" id="cd13306">
    <property type="entry name" value="PH1_AFAP"/>
    <property type="match status" value="1"/>
</dbReference>
<dbReference type="SMART" id="SM00233">
    <property type="entry name" value="PH"/>
    <property type="match status" value="2"/>
</dbReference>
<keyword evidence="2" id="KW-0963">Cytoplasm</keyword>
<dbReference type="PROSITE" id="PS50003">
    <property type="entry name" value="PH_DOMAIN"/>
    <property type="match status" value="2"/>
</dbReference>
<keyword evidence="3" id="KW-0677">Repeat</keyword>
<evidence type="ECO:0000256" key="6">
    <source>
        <dbReference type="ARBA" id="ARBA00072612"/>
    </source>
</evidence>
<organism evidence="10 11">
    <name type="scientific">Prunella himalayana</name>
    <dbReference type="NCBI Taxonomy" id="670356"/>
    <lineage>
        <taxon>Eukaryota</taxon>
        <taxon>Metazoa</taxon>
        <taxon>Chordata</taxon>
        <taxon>Craniata</taxon>
        <taxon>Vertebrata</taxon>
        <taxon>Euteleostomi</taxon>
        <taxon>Archelosauria</taxon>
        <taxon>Archosauria</taxon>
        <taxon>Dinosauria</taxon>
        <taxon>Saurischia</taxon>
        <taxon>Theropoda</taxon>
        <taxon>Coelurosauria</taxon>
        <taxon>Aves</taxon>
        <taxon>Neognathae</taxon>
        <taxon>Neoaves</taxon>
        <taxon>Telluraves</taxon>
        <taxon>Australaves</taxon>
        <taxon>Passeriformes</taxon>
        <taxon>Passeroidea</taxon>
        <taxon>Prunellidae</taxon>
        <taxon>Prunella</taxon>
    </lineage>
</organism>
<feature type="coiled-coil region" evidence="7">
    <location>
        <begin position="652"/>
        <end position="739"/>
    </location>
</feature>
<dbReference type="PANTHER" id="PTHR14338:SF4">
    <property type="entry name" value="ACTIN FILAMENT-ASSOCIATED PROTEIN 1-LIKE 2"/>
    <property type="match status" value="1"/>
</dbReference>
<dbReference type="PANTHER" id="PTHR14338">
    <property type="entry name" value="ACTIN FILAMENT-ASSOCIATED PROTEIN 1 FAMILY MEMBER"/>
    <property type="match status" value="1"/>
</dbReference>
<feature type="region of interest" description="Disordered" evidence="8">
    <location>
        <begin position="58"/>
        <end position="159"/>
    </location>
</feature>
<dbReference type="AlphaFoldDB" id="A0A7K5QEB3"/>
<keyword evidence="11" id="KW-1185">Reference proteome</keyword>
<protein>
    <recommendedName>
        <fullName evidence="6">Actin filament-associated protein 1-like 2</fullName>
    </recommendedName>
</protein>
<evidence type="ECO:0000256" key="4">
    <source>
        <dbReference type="ARBA" id="ARBA00023054"/>
    </source>
</evidence>
<dbReference type="SUPFAM" id="SSF50729">
    <property type="entry name" value="PH domain-like"/>
    <property type="match status" value="2"/>
</dbReference>
<keyword evidence="4 7" id="KW-0175">Coiled coil</keyword>
<evidence type="ECO:0000256" key="8">
    <source>
        <dbReference type="SAM" id="MobiDB-lite"/>
    </source>
</evidence>
<gene>
    <name evidence="10" type="primary">Afap1l2_0</name>
    <name evidence="10" type="ORF">PRUHIM_R09688</name>
</gene>
<dbReference type="Gene3D" id="2.30.29.30">
    <property type="entry name" value="Pleckstrin-homology domain (PH domain)/Phosphotyrosine-binding domain (PTB)"/>
    <property type="match status" value="2"/>
</dbReference>